<feature type="region of interest" description="Disordered" evidence="1">
    <location>
        <begin position="50"/>
        <end position="169"/>
    </location>
</feature>
<dbReference type="Proteomes" id="UP000218811">
    <property type="component" value="Unassembled WGS sequence"/>
</dbReference>
<reference evidence="3 4" key="1">
    <citation type="journal article" date="2012" name="Science">
        <title>The Paleozoic origin of enzymatic lignin decomposition reconstructed from 31 fungal genomes.</title>
        <authorList>
            <person name="Floudas D."/>
            <person name="Binder M."/>
            <person name="Riley R."/>
            <person name="Barry K."/>
            <person name="Blanchette R.A."/>
            <person name="Henrissat B."/>
            <person name="Martinez A.T."/>
            <person name="Otillar R."/>
            <person name="Spatafora J.W."/>
            <person name="Yadav J.S."/>
            <person name="Aerts A."/>
            <person name="Benoit I."/>
            <person name="Boyd A."/>
            <person name="Carlson A."/>
            <person name="Copeland A."/>
            <person name="Coutinho P.M."/>
            <person name="de Vries R.P."/>
            <person name="Ferreira P."/>
            <person name="Findley K."/>
            <person name="Foster B."/>
            <person name="Gaskell J."/>
            <person name="Glotzer D."/>
            <person name="Gorecki P."/>
            <person name="Heitman J."/>
            <person name="Hesse C."/>
            <person name="Hori C."/>
            <person name="Igarashi K."/>
            <person name="Jurgens J.A."/>
            <person name="Kallen N."/>
            <person name="Kersten P."/>
            <person name="Kohler A."/>
            <person name="Kuees U."/>
            <person name="Kumar T.K.A."/>
            <person name="Kuo A."/>
            <person name="LaButti K."/>
            <person name="Larrondo L.F."/>
            <person name="Lindquist E."/>
            <person name="Ling A."/>
            <person name="Lombard V."/>
            <person name="Lucas S."/>
            <person name="Lundell T."/>
            <person name="Martin R."/>
            <person name="McLaughlin D.J."/>
            <person name="Morgenstern I."/>
            <person name="Morin E."/>
            <person name="Murat C."/>
            <person name="Nagy L.G."/>
            <person name="Nolan M."/>
            <person name="Ohm R.A."/>
            <person name="Patyshakuliyeva A."/>
            <person name="Rokas A."/>
            <person name="Ruiz-Duenas F.J."/>
            <person name="Sabat G."/>
            <person name="Salamov A."/>
            <person name="Samejima M."/>
            <person name="Schmutz J."/>
            <person name="Slot J.C."/>
            <person name="St John F."/>
            <person name="Stenlid J."/>
            <person name="Sun H."/>
            <person name="Sun S."/>
            <person name="Syed K."/>
            <person name="Tsang A."/>
            <person name="Wiebenga A."/>
            <person name="Young D."/>
            <person name="Pisabarro A."/>
            <person name="Eastwood D.C."/>
            <person name="Martin F."/>
            <person name="Cullen D."/>
            <person name="Grigoriev I.V."/>
            <person name="Hibbett D.S."/>
        </authorList>
    </citation>
    <scope>NUCLEOTIDE SEQUENCE [LARGE SCALE GENOMIC DNA]</scope>
    <source>
        <strain evidence="3 4">MD-104</strain>
    </source>
</reference>
<dbReference type="AlphaFoldDB" id="A0A2H3JJ33"/>
<evidence type="ECO:0000259" key="2">
    <source>
        <dbReference type="PROSITE" id="PS50020"/>
    </source>
</evidence>
<keyword evidence="4" id="KW-1185">Reference proteome</keyword>
<dbReference type="Gene3D" id="2.20.70.10">
    <property type="match status" value="1"/>
</dbReference>
<dbReference type="EMBL" id="KB468113">
    <property type="protein sequence ID" value="PCH41545.1"/>
    <property type="molecule type" value="Genomic_DNA"/>
</dbReference>
<dbReference type="STRING" id="742152.A0A2H3JJ33"/>
<dbReference type="SUPFAM" id="SSF51045">
    <property type="entry name" value="WW domain"/>
    <property type="match status" value="1"/>
</dbReference>
<proteinExistence type="predicted"/>
<dbReference type="OrthoDB" id="2367685at2759"/>
<feature type="region of interest" description="Disordered" evidence="1">
    <location>
        <begin position="1"/>
        <end position="31"/>
    </location>
</feature>
<name>A0A2H3JJ33_WOLCO</name>
<dbReference type="Pfam" id="PF00397">
    <property type="entry name" value="WW"/>
    <property type="match status" value="1"/>
</dbReference>
<dbReference type="PROSITE" id="PS50020">
    <property type="entry name" value="WW_DOMAIN_2"/>
    <property type="match status" value="1"/>
</dbReference>
<feature type="domain" description="WW" evidence="2">
    <location>
        <begin position="25"/>
        <end position="61"/>
    </location>
</feature>
<evidence type="ECO:0000313" key="3">
    <source>
        <dbReference type="EMBL" id="PCH41545.1"/>
    </source>
</evidence>
<feature type="compositionally biased region" description="Pro residues" evidence="1">
    <location>
        <begin position="16"/>
        <end position="29"/>
    </location>
</feature>
<evidence type="ECO:0000313" key="4">
    <source>
        <dbReference type="Proteomes" id="UP000218811"/>
    </source>
</evidence>
<organism evidence="3 4">
    <name type="scientific">Wolfiporia cocos (strain MD-104)</name>
    <name type="common">Brown rot fungus</name>
    <dbReference type="NCBI Taxonomy" id="742152"/>
    <lineage>
        <taxon>Eukaryota</taxon>
        <taxon>Fungi</taxon>
        <taxon>Dikarya</taxon>
        <taxon>Basidiomycota</taxon>
        <taxon>Agaricomycotina</taxon>
        <taxon>Agaricomycetes</taxon>
        <taxon>Polyporales</taxon>
        <taxon>Phaeolaceae</taxon>
        <taxon>Wolfiporia</taxon>
    </lineage>
</organism>
<accession>A0A2H3JJ33</accession>
<dbReference type="InterPro" id="IPR036020">
    <property type="entry name" value="WW_dom_sf"/>
</dbReference>
<sequence>MSQPYGRPYSPSYSKPAPPHNPDTRPLPPGWVAQYDNNYNAWFYVNTNEEPPRSSWVHPLGPPPPSSPRPSSYAPPQGPPPPDRGRGYSPAPYSGGPPPPDRDPYRPGYGQPGRPPTPPRPAAYEDRYGSPAYNAPPPGGYRPNSGYGGPPPDDSRGFFGGSSAPPPVQQAPVEVIQQAPPKKHHMGMGTALAAGGAGILGGMLIGDLIEHHDEREQMEGFDAGFQDGRIDQGFMDGPFGGPPDNFGGPDFW</sequence>
<evidence type="ECO:0000256" key="1">
    <source>
        <dbReference type="SAM" id="MobiDB-lite"/>
    </source>
</evidence>
<dbReference type="OMA" id="RWNDQYK"/>
<dbReference type="InterPro" id="IPR001202">
    <property type="entry name" value="WW_dom"/>
</dbReference>
<dbReference type="SMART" id="SM00456">
    <property type="entry name" value="WW"/>
    <property type="match status" value="1"/>
</dbReference>
<gene>
    <name evidence="3" type="ORF">WOLCODRAFT_143636</name>
</gene>
<protein>
    <recommendedName>
        <fullName evidence="2">WW domain-containing protein</fullName>
    </recommendedName>
</protein>